<accession>A0A0R1FZT6</accession>
<evidence type="ECO:0000313" key="2">
    <source>
        <dbReference type="Proteomes" id="UP000051794"/>
    </source>
</evidence>
<proteinExistence type="predicted"/>
<dbReference type="PATRIC" id="fig|1423768.3.peg.574"/>
<gene>
    <name evidence="1" type="ORF">FD43_GL000725</name>
</gene>
<comment type="caution">
    <text evidence="1">The sequence shown here is derived from an EMBL/GenBank/DDBJ whole genome shotgun (WGS) entry which is preliminary data.</text>
</comment>
<evidence type="ECO:0000313" key="1">
    <source>
        <dbReference type="EMBL" id="KRK24852.1"/>
    </source>
</evidence>
<evidence type="ECO:0008006" key="3">
    <source>
        <dbReference type="Google" id="ProtNLM"/>
    </source>
</evidence>
<sequence length="74" mass="8400">MAEPKELQIGDHVSAPRFGYLKHDFAGTIEKIYENSVMVFIDEHHEEDGIVVNEYNKRAVVSKKVAKPSKKKTA</sequence>
<dbReference type="RefSeq" id="WP_054449897.1">
    <property type="nucleotide sequence ID" value="NZ_AZCK01000002.1"/>
</dbReference>
<organism evidence="1 2">
    <name type="scientific">Apilactobacillus kunkeei DSM 12361 = ATCC 700308</name>
    <dbReference type="NCBI Taxonomy" id="1423768"/>
    <lineage>
        <taxon>Bacteria</taxon>
        <taxon>Bacillati</taxon>
        <taxon>Bacillota</taxon>
        <taxon>Bacilli</taxon>
        <taxon>Lactobacillales</taxon>
        <taxon>Lactobacillaceae</taxon>
        <taxon>Apilactobacillus</taxon>
    </lineage>
</organism>
<reference evidence="1 2" key="1">
    <citation type="journal article" date="2015" name="Genome Announc.">
        <title>Expanding the biotechnology potential of lactobacilli through comparative genomics of 213 strains and associated genera.</title>
        <authorList>
            <person name="Sun Z."/>
            <person name="Harris H.M."/>
            <person name="McCann A."/>
            <person name="Guo C."/>
            <person name="Argimon S."/>
            <person name="Zhang W."/>
            <person name="Yang X."/>
            <person name="Jeffery I.B."/>
            <person name="Cooney J.C."/>
            <person name="Kagawa T.F."/>
            <person name="Liu W."/>
            <person name="Song Y."/>
            <person name="Salvetti E."/>
            <person name="Wrobel A."/>
            <person name="Rasinkangas P."/>
            <person name="Parkhill J."/>
            <person name="Rea M.C."/>
            <person name="O'Sullivan O."/>
            <person name="Ritari J."/>
            <person name="Douillard F.P."/>
            <person name="Paul Ross R."/>
            <person name="Yang R."/>
            <person name="Briner A.E."/>
            <person name="Felis G.E."/>
            <person name="de Vos W.M."/>
            <person name="Barrangou R."/>
            <person name="Klaenhammer T.R."/>
            <person name="Caufield P.W."/>
            <person name="Cui Y."/>
            <person name="Zhang H."/>
            <person name="O'Toole P.W."/>
        </authorList>
    </citation>
    <scope>NUCLEOTIDE SEQUENCE [LARGE SCALE GENOMIC DNA]</scope>
    <source>
        <strain evidence="1 2">DSM 12361</strain>
    </source>
</reference>
<dbReference type="EMBL" id="AZCK01000002">
    <property type="protein sequence ID" value="KRK24852.1"/>
    <property type="molecule type" value="Genomic_DNA"/>
</dbReference>
<protein>
    <recommendedName>
        <fullName evidence="3">DUF2187 domain-containing protein</fullName>
    </recommendedName>
</protein>
<dbReference type="GeneID" id="66348755"/>
<dbReference type="Proteomes" id="UP000051794">
    <property type="component" value="Unassembled WGS sequence"/>
</dbReference>
<name>A0A0R1FZT6_9LACO</name>
<dbReference type="AlphaFoldDB" id="A0A0R1FZT6"/>